<gene>
    <name evidence="2" type="ORF">F7O84_05075</name>
</gene>
<dbReference type="OrthoDB" id="9792074at2"/>
<dbReference type="PANTHER" id="PTHR34385">
    <property type="entry name" value="D-ALANYL-D-ALANINE CARBOXYPEPTIDASE"/>
    <property type="match status" value="1"/>
</dbReference>
<dbReference type="CDD" id="cd14849">
    <property type="entry name" value="DD-dipeptidase_VanXYc"/>
    <property type="match status" value="1"/>
</dbReference>
<dbReference type="Proteomes" id="UP000461768">
    <property type="component" value="Unassembled WGS sequence"/>
</dbReference>
<evidence type="ECO:0000313" key="2">
    <source>
        <dbReference type="EMBL" id="KAB1439760.1"/>
    </source>
</evidence>
<reference evidence="2 3" key="1">
    <citation type="submission" date="2019-09" db="EMBL/GenBank/DDBJ databases">
        <authorList>
            <person name="Valk L.C."/>
        </authorList>
    </citation>
    <scope>NUCLEOTIDE SEQUENCE [LARGE SCALE GENOMIC DNA]</scope>
    <source>
        <strain evidence="2">GalUA</strain>
    </source>
</reference>
<dbReference type="GO" id="GO:0006508">
    <property type="term" value="P:proteolysis"/>
    <property type="evidence" value="ECO:0007669"/>
    <property type="project" value="InterPro"/>
</dbReference>
<sequence length="250" mass="28715">MRSILVNNQMIHTGHLILVNRAHPIKAEPSKEELCKVMKIKDMLLQKEAANALQDLIEAVNMEKMIEAVSGYRTRFEQEEIYSSSLNSNGADFTSKFVALPGHSEHQTGLAIDLAKKQEDIDFICPDFPYDGEFAIFREQAAKYGFIERYQKGKEKITGISPEPWHFRYVGKYHASLITKQNMALEEYIEWVKQYKWNENPFIDTLEGKNVQIGYQSLMNQEDYKLLVPDESQILVSGNNVDGIVVIAYE</sequence>
<dbReference type="Gene3D" id="3.30.1380.10">
    <property type="match status" value="1"/>
</dbReference>
<dbReference type="SUPFAM" id="SSF55166">
    <property type="entry name" value="Hedgehog/DD-peptidase"/>
    <property type="match status" value="1"/>
</dbReference>
<organism evidence="2 3">
    <name type="scientific">Candidatus Galacturonatibacter soehngenii</name>
    <dbReference type="NCBI Taxonomy" id="2307010"/>
    <lineage>
        <taxon>Bacteria</taxon>
        <taxon>Bacillati</taxon>
        <taxon>Bacillota</taxon>
        <taxon>Clostridia</taxon>
        <taxon>Lachnospirales</taxon>
        <taxon>Lachnospiraceae</taxon>
        <taxon>Candidatus Galacturonatibacter</taxon>
    </lineage>
</organism>
<name>A0A7V7UCK0_9FIRM</name>
<evidence type="ECO:0000313" key="3">
    <source>
        <dbReference type="Proteomes" id="UP000461768"/>
    </source>
</evidence>
<dbReference type="RefSeq" id="WP_151142593.1">
    <property type="nucleotide sequence ID" value="NZ_WAGX01000004.1"/>
</dbReference>
<dbReference type="PANTHER" id="PTHR34385:SF1">
    <property type="entry name" value="PEPTIDOGLYCAN L-ALANYL-D-GLUTAMATE ENDOPEPTIDASE CWLK"/>
    <property type="match status" value="1"/>
</dbReference>
<reference evidence="2 3" key="2">
    <citation type="submission" date="2020-02" db="EMBL/GenBank/DDBJ databases">
        <title>Candidatus Galacturonibacter soehngenii shows hetero-acetogenic catabolism of galacturonic acid but lacks a canonical carbon monoxide dehydrogenase/acetyl-CoA synthase complex.</title>
        <authorList>
            <person name="Diender M."/>
            <person name="Stouten G.R."/>
            <person name="Petersen J.F."/>
            <person name="Nielsen P.H."/>
            <person name="Dueholm M.S."/>
            <person name="Pronk J.T."/>
            <person name="Van Loosdrecht M.C.M."/>
        </authorList>
    </citation>
    <scope>NUCLEOTIDE SEQUENCE [LARGE SCALE GENOMIC DNA]</scope>
    <source>
        <strain evidence="2">GalUA</strain>
    </source>
</reference>
<dbReference type="EMBL" id="WAGX01000004">
    <property type="protein sequence ID" value="KAB1439760.1"/>
    <property type="molecule type" value="Genomic_DNA"/>
</dbReference>
<dbReference type="InterPro" id="IPR009045">
    <property type="entry name" value="Zn_M74/Hedgehog-like"/>
</dbReference>
<protein>
    <submittedName>
        <fullName evidence="2">M15 family metallopeptidase</fullName>
    </submittedName>
</protein>
<dbReference type="Pfam" id="PF02557">
    <property type="entry name" value="VanY"/>
    <property type="match status" value="1"/>
</dbReference>
<dbReference type="InterPro" id="IPR003709">
    <property type="entry name" value="VanY-like_core_dom"/>
</dbReference>
<keyword evidence="3" id="KW-1185">Reference proteome</keyword>
<comment type="caution">
    <text evidence="2">The sequence shown here is derived from an EMBL/GenBank/DDBJ whole genome shotgun (WGS) entry which is preliminary data.</text>
</comment>
<feature type="domain" description="D-alanyl-D-alanine carboxypeptidase-like core" evidence="1">
    <location>
        <begin position="44"/>
        <end position="172"/>
    </location>
</feature>
<accession>A0A7V7UCK0</accession>
<dbReference type="InterPro" id="IPR052179">
    <property type="entry name" value="DD-CPase-like"/>
</dbReference>
<dbReference type="Gene3D" id="3.30.200.180">
    <property type="match status" value="1"/>
</dbReference>
<proteinExistence type="predicted"/>
<evidence type="ECO:0000259" key="1">
    <source>
        <dbReference type="Pfam" id="PF02557"/>
    </source>
</evidence>
<dbReference type="GO" id="GO:0008233">
    <property type="term" value="F:peptidase activity"/>
    <property type="evidence" value="ECO:0007669"/>
    <property type="project" value="InterPro"/>
</dbReference>
<dbReference type="AlphaFoldDB" id="A0A7V7UCK0"/>